<organism evidence="4 5">
    <name type="scientific">Desulfacinum infernum DSM 9756</name>
    <dbReference type="NCBI Taxonomy" id="1121391"/>
    <lineage>
        <taxon>Bacteria</taxon>
        <taxon>Pseudomonadati</taxon>
        <taxon>Thermodesulfobacteriota</taxon>
        <taxon>Syntrophobacteria</taxon>
        <taxon>Syntrophobacterales</taxon>
        <taxon>Syntrophobacteraceae</taxon>
        <taxon>Desulfacinum</taxon>
    </lineage>
</organism>
<reference evidence="5" key="1">
    <citation type="submission" date="2016-11" db="EMBL/GenBank/DDBJ databases">
        <authorList>
            <person name="Varghese N."/>
            <person name="Submissions S."/>
        </authorList>
    </citation>
    <scope>NUCLEOTIDE SEQUENCE [LARGE SCALE GENOMIC DNA]</scope>
    <source>
        <strain evidence="5">DSM 9756</strain>
    </source>
</reference>
<gene>
    <name evidence="4" type="ORF">SAMN02745206_03503</name>
</gene>
<dbReference type="Gene3D" id="3.90.640.10">
    <property type="entry name" value="Actin, Chain A, domain 4"/>
    <property type="match status" value="1"/>
</dbReference>
<dbReference type="InterPro" id="IPR043129">
    <property type="entry name" value="ATPase_NBD"/>
</dbReference>
<dbReference type="InterPro" id="IPR013126">
    <property type="entry name" value="Hsp_70_fam"/>
</dbReference>
<evidence type="ECO:0000313" key="5">
    <source>
        <dbReference type="Proteomes" id="UP000184076"/>
    </source>
</evidence>
<protein>
    <submittedName>
        <fullName evidence="4">Molecular chaperone DnaK (HSP70)</fullName>
    </submittedName>
</protein>
<dbReference type="InterPro" id="IPR018181">
    <property type="entry name" value="Heat_shock_70_CS"/>
</dbReference>
<dbReference type="Proteomes" id="UP000184076">
    <property type="component" value="Unassembled WGS sequence"/>
</dbReference>
<dbReference type="RefSeq" id="WP_073041814.1">
    <property type="nucleotide sequence ID" value="NZ_FQVB01000051.1"/>
</dbReference>
<dbReference type="PANTHER" id="PTHR42749">
    <property type="entry name" value="CELL SHAPE-DETERMINING PROTEIN MREB"/>
    <property type="match status" value="1"/>
</dbReference>
<accession>A0A1M5I3H4</accession>
<evidence type="ECO:0000256" key="3">
    <source>
        <dbReference type="ARBA" id="ARBA00022840"/>
    </source>
</evidence>
<evidence type="ECO:0000313" key="4">
    <source>
        <dbReference type="EMBL" id="SHG22836.1"/>
    </source>
</evidence>
<dbReference type="CDD" id="cd10170">
    <property type="entry name" value="ASKHA_NBD_HSP70"/>
    <property type="match status" value="1"/>
</dbReference>
<dbReference type="AlphaFoldDB" id="A0A1M5I3H4"/>
<evidence type="ECO:0000256" key="1">
    <source>
        <dbReference type="ARBA" id="ARBA00007381"/>
    </source>
</evidence>
<dbReference type="GO" id="GO:0005524">
    <property type="term" value="F:ATP binding"/>
    <property type="evidence" value="ECO:0007669"/>
    <property type="project" value="UniProtKB-KW"/>
</dbReference>
<name>A0A1M5I3H4_9BACT</name>
<dbReference type="OrthoDB" id="580874at2"/>
<dbReference type="PRINTS" id="PR00301">
    <property type="entry name" value="HEATSHOCK70"/>
</dbReference>
<dbReference type="PANTHER" id="PTHR42749:SF1">
    <property type="entry name" value="CELL SHAPE-DETERMINING PROTEIN MREB"/>
    <property type="match status" value="1"/>
</dbReference>
<dbReference type="PROSITE" id="PS00297">
    <property type="entry name" value="HSP70_1"/>
    <property type="match status" value="1"/>
</dbReference>
<dbReference type="EMBL" id="FQVB01000051">
    <property type="protein sequence ID" value="SHG22836.1"/>
    <property type="molecule type" value="Genomic_DNA"/>
</dbReference>
<sequence>MTAARFVVGIDLGTTHSVVAYGSVDTDEFESFPLHILPIPQVVAPGEVKPRPLLPSFIFLPGPHDVPPEGLRLPWNAEASFAVGEFARDRGAEIPQRLVASAKSWLCHGGVDRTAPILPWDAPADGRKVSPVEASTLFLAHLRDAWNHVIARDDPSARLEEQEILLTVPASFDAVARELTVEAARQAGLQHLTLIEEPQASVYAWLADVGDGWRERLQVGDLVLVCDVGGGTTDFSLIQVVEEDGALALRRMAVGDHILLGGDNMDLALAHAVRAKLASQGTKLDSWQFRSLWFQCRKAKEKLLNRPALENAPLSVLGRGSALIGGAIRTELTRSELESILLEGFFPVCDAQAAPEAKPRVGVREMGLPYESDPAVTRHLAAFLSRHLGPVGSEGMSPTHVLFNGGVMKPELVRRRILDILASWFPHRPPVELPAEDLDLAVAKGAAAYGLVRRGRGIRIRAGAARSYYIGIESAMPAVPGIPSPVKALCVVPFGLEEGSTVQIRERTFGLVVGEPAVFSLLASTTRKDDPPGQVVEDWSGEIQEVSTMETALEGTDPDEGGTVLPVWLEARFTEVGVLELWCVNAEDDNRRWRLAFNLRENESK</sequence>
<proteinExistence type="inferred from homology"/>
<dbReference type="GO" id="GO:0140662">
    <property type="term" value="F:ATP-dependent protein folding chaperone"/>
    <property type="evidence" value="ECO:0007669"/>
    <property type="project" value="InterPro"/>
</dbReference>
<dbReference type="SUPFAM" id="SSF53067">
    <property type="entry name" value="Actin-like ATPase domain"/>
    <property type="match status" value="2"/>
</dbReference>
<keyword evidence="5" id="KW-1185">Reference proteome</keyword>
<evidence type="ECO:0000256" key="2">
    <source>
        <dbReference type="ARBA" id="ARBA00022741"/>
    </source>
</evidence>
<dbReference type="Gene3D" id="3.30.420.40">
    <property type="match status" value="2"/>
</dbReference>
<dbReference type="STRING" id="1121391.SAMN02745206_03503"/>
<keyword evidence="2" id="KW-0547">Nucleotide-binding</keyword>
<keyword evidence="3" id="KW-0067">ATP-binding</keyword>
<dbReference type="Pfam" id="PF00012">
    <property type="entry name" value="HSP70"/>
    <property type="match status" value="1"/>
</dbReference>
<comment type="similarity">
    <text evidence="1">Belongs to the heat shock protein 70 family.</text>
</comment>